<sequence length="268" mass="29688">MKKMHCLVVSDDYSRFTWVLFLATKDETSGILKSFITGIENLVDHKVKAIRCDHGTEFKNIEMKDILRHRTLIEAARTMLADSKTPTLSFLRPFGCPITILNTIDHLGKFDDKADKGFFVGYSVNSITFRVFNSRTRIVEENLNIRFSESTPNVVGSGPDWLFDIDALTRTMNYEPIVTGTQSNGFTGTKASDNADPKSSYDDGSKHSSDDGKKVDEDNVNSTNNVNIVSSTFNASGTNEVNAVGGKTSIKLTFDPNMPALEDDLSHP</sequence>
<name>A0ABQ4X651_9ASTR</name>
<dbReference type="SUPFAM" id="SSF53098">
    <property type="entry name" value="Ribonuclease H-like"/>
    <property type="match status" value="1"/>
</dbReference>
<proteinExistence type="predicted"/>
<dbReference type="PANTHER" id="PTHR42648:SF32">
    <property type="entry name" value="RIBONUCLEASE H-LIKE DOMAIN, GAG-PRE-INTEGRASE DOMAIN PROTEIN-RELATED"/>
    <property type="match status" value="1"/>
</dbReference>
<evidence type="ECO:0000313" key="4">
    <source>
        <dbReference type="Proteomes" id="UP001151760"/>
    </source>
</evidence>
<keyword evidence="4" id="KW-1185">Reference proteome</keyword>
<feature type="domain" description="Retroviral polymerase SH3-like" evidence="2">
    <location>
        <begin position="101"/>
        <end position="151"/>
    </location>
</feature>
<accession>A0ABQ4X651</accession>
<protein>
    <submittedName>
        <fullName evidence="3">Ribonuclease H-like domain-containing protein</fullName>
    </submittedName>
</protein>
<feature type="region of interest" description="Disordered" evidence="1">
    <location>
        <begin position="245"/>
        <end position="268"/>
    </location>
</feature>
<dbReference type="InterPro" id="IPR012337">
    <property type="entry name" value="RNaseH-like_sf"/>
</dbReference>
<evidence type="ECO:0000259" key="2">
    <source>
        <dbReference type="Pfam" id="PF25597"/>
    </source>
</evidence>
<reference evidence="3" key="2">
    <citation type="submission" date="2022-01" db="EMBL/GenBank/DDBJ databases">
        <authorList>
            <person name="Yamashiro T."/>
            <person name="Shiraishi A."/>
            <person name="Satake H."/>
            <person name="Nakayama K."/>
        </authorList>
    </citation>
    <scope>NUCLEOTIDE SEQUENCE</scope>
</reference>
<feature type="compositionally biased region" description="Basic and acidic residues" evidence="1">
    <location>
        <begin position="193"/>
        <end position="217"/>
    </location>
</feature>
<dbReference type="InterPro" id="IPR057670">
    <property type="entry name" value="SH3_retrovirus"/>
</dbReference>
<dbReference type="Gene3D" id="3.30.420.10">
    <property type="entry name" value="Ribonuclease H-like superfamily/Ribonuclease H"/>
    <property type="match status" value="1"/>
</dbReference>
<feature type="compositionally biased region" description="Polar residues" evidence="1">
    <location>
        <begin position="179"/>
        <end position="192"/>
    </location>
</feature>
<dbReference type="InterPro" id="IPR039537">
    <property type="entry name" value="Retrotran_Ty1/copia-like"/>
</dbReference>
<dbReference type="PANTHER" id="PTHR42648">
    <property type="entry name" value="TRANSPOSASE, PUTATIVE-RELATED"/>
    <property type="match status" value="1"/>
</dbReference>
<comment type="caution">
    <text evidence="3">The sequence shown here is derived from an EMBL/GenBank/DDBJ whole genome shotgun (WGS) entry which is preliminary data.</text>
</comment>
<dbReference type="Pfam" id="PF25597">
    <property type="entry name" value="SH3_retrovirus"/>
    <property type="match status" value="1"/>
</dbReference>
<dbReference type="Proteomes" id="UP001151760">
    <property type="component" value="Unassembled WGS sequence"/>
</dbReference>
<organism evidence="3 4">
    <name type="scientific">Tanacetum coccineum</name>
    <dbReference type="NCBI Taxonomy" id="301880"/>
    <lineage>
        <taxon>Eukaryota</taxon>
        <taxon>Viridiplantae</taxon>
        <taxon>Streptophyta</taxon>
        <taxon>Embryophyta</taxon>
        <taxon>Tracheophyta</taxon>
        <taxon>Spermatophyta</taxon>
        <taxon>Magnoliopsida</taxon>
        <taxon>eudicotyledons</taxon>
        <taxon>Gunneridae</taxon>
        <taxon>Pentapetalae</taxon>
        <taxon>asterids</taxon>
        <taxon>campanulids</taxon>
        <taxon>Asterales</taxon>
        <taxon>Asteraceae</taxon>
        <taxon>Asteroideae</taxon>
        <taxon>Anthemideae</taxon>
        <taxon>Anthemidinae</taxon>
        <taxon>Tanacetum</taxon>
    </lineage>
</organism>
<evidence type="ECO:0000313" key="3">
    <source>
        <dbReference type="EMBL" id="GJS60470.1"/>
    </source>
</evidence>
<reference evidence="3" key="1">
    <citation type="journal article" date="2022" name="Int. J. Mol. Sci.">
        <title>Draft Genome of Tanacetum Coccineum: Genomic Comparison of Closely Related Tanacetum-Family Plants.</title>
        <authorList>
            <person name="Yamashiro T."/>
            <person name="Shiraishi A."/>
            <person name="Nakayama K."/>
            <person name="Satake H."/>
        </authorList>
    </citation>
    <scope>NUCLEOTIDE SEQUENCE</scope>
</reference>
<feature type="region of interest" description="Disordered" evidence="1">
    <location>
        <begin position="178"/>
        <end position="225"/>
    </location>
</feature>
<gene>
    <name evidence="3" type="ORF">Tco_0655254</name>
</gene>
<evidence type="ECO:0000256" key="1">
    <source>
        <dbReference type="SAM" id="MobiDB-lite"/>
    </source>
</evidence>
<dbReference type="EMBL" id="BQNB010009222">
    <property type="protein sequence ID" value="GJS60470.1"/>
    <property type="molecule type" value="Genomic_DNA"/>
</dbReference>
<dbReference type="InterPro" id="IPR036397">
    <property type="entry name" value="RNaseH_sf"/>
</dbReference>